<evidence type="ECO:0000313" key="2">
    <source>
        <dbReference type="Proteomes" id="UP000309997"/>
    </source>
</evidence>
<dbReference type="EMBL" id="RCHU02000010">
    <property type="protein sequence ID" value="KAL3577859.1"/>
    <property type="molecule type" value="Genomic_DNA"/>
</dbReference>
<accession>A0ACC4BH43</accession>
<gene>
    <name evidence="1" type="ORF">D5086_019363</name>
</gene>
<keyword evidence="2" id="KW-1185">Reference proteome</keyword>
<proteinExistence type="predicted"/>
<sequence>MSTADSLSASGRSSEKLSFPSLQSKMKIDPEGCEKDLVWFTANSSRLWSFFNSKHLSISPQPFPSISVTAPRFWLMLHPFTRSNSLSFSNRLLGLCLQGFAEKLIFRLQTCNECFEVIMRSWLWKKHRQHSRSRFYCIFILLFFPQKYDQSSPLQIYSLGLHLPLYVSRVLFPATVLLYQVPPDADEPLFKQIANQFVHDRSRPVPAFVMISLRKCKQVVSVDFICLFQVISVEQEKKEKAEPFRGKKAWK</sequence>
<comment type="caution">
    <text evidence="1">The sequence shown here is derived from an EMBL/GenBank/DDBJ whole genome shotgun (WGS) entry which is preliminary data.</text>
</comment>
<evidence type="ECO:0000313" key="1">
    <source>
        <dbReference type="EMBL" id="KAL3577859.1"/>
    </source>
</evidence>
<name>A0ACC4BH43_POPAL</name>
<dbReference type="Proteomes" id="UP000309997">
    <property type="component" value="Unassembled WGS sequence"/>
</dbReference>
<reference evidence="1 2" key="1">
    <citation type="journal article" date="2024" name="Plant Biotechnol. J.">
        <title>Genome and CRISPR/Cas9 system of a widespread forest tree (Populus alba) in the world.</title>
        <authorList>
            <person name="Liu Y.J."/>
            <person name="Jiang P.F."/>
            <person name="Han X.M."/>
            <person name="Li X.Y."/>
            <person name="Wang H.M."/>
            <person name="Wang Y.J."/>
            <person name="Wang X.X."/>
            <person name="Zeng Q.Y."/>
        </authorList>
    </citation>
    <scope>NUCLEOTIDE SEQUENCE [LARGE SCALE GENOMIC DNA]</scope>
    <source>
        <strain evidence="2">cv. PAL-ZL1</strain>
    </source>
</reference>
<protein>
    <submittedName>
        <fullName evidence="1">Uncharacterized protein</fullName>
    </submittedName>
</protein>
<organism evidence="1 2">
    <name type="scientific">Populus alba</name>
    <name type="common">White poplar</name>
    <dbReference type="NCBI Taxonomy" id="43335"/>
    <lineage>
        <taxon>Eukaryota</taxon>
        <taxon>Viridiplantae</taxon>
        <taxon>Streptophyta</taxon>
        <taxon>Embryophyta</taxon>
        <taxon>Tracheophyta</taxon>
        <taxon>Spermatophyta</taxon>
        <taxon>Magnoliopsida</taxon>
        <taxon>eudicotyledons</taxon>
        <taxon>Gunneridae</taxon>
        <taxon>Pentapetalae</taxon>
        <taxon>rosids</taxon>
        <taxon>fabids</taxon>
        <taxon>Malpighiales</taxon>
        <taxon>Salicaceae</taxon>
        <taxon>Saliceae</taxon>
        <taxon>Populus</taxon>
    </lineage>
</organism>